<comment type="caution">
    <text evidence="4">The sequence shown here is derived from an EMBL/GenBank/DDBJ whole genome shotgun (WGS) entry which is preliminary data.</text>
</comment>
<feature type="domain" description="Protein kinase" evidence="3">
    <location>
        <begin position="464"/>
        <end position="763"/>
    </location>
</feature>
<dbReference type="EMBL" id="SHOA02000012">
    <property type="protein sequence ID" value="TDH71885.1"/>
    <property type="molecule type" value="Genomic_DNA"/>
</dbReference>
<keyword evidence="1" id="KW-1133">Transmembrane helix</keyword>
<protein>
    <recommendedName>
        <fullName evidence="3">Protein kinase domain-containing protein</fullName>
    </recommendedName>
</protein>
<feature type="transmembrane region" description="Helical" evidence="1">
    <location>
        <begin position="273"/>
        <end position="295"/>
    </location>
</feature>
<dbReference type="SMART" id="SM00220">
    <property type="entry name" value="S_TKc"/>
    <property type="match status" value="1"/>
</dbReference>
<name>A0A976IHH5_BRELC</name>
<proteinExistence type="predicted"/>
<keyword evidence="1" id="KW-0812">Transmembrane</keyword>
<dbReference type="PANTHER" id="PTHR24361">
    <property type="entry name" value="MITOGEN-ACTIVATED KINASE KINASE KINASE"/>
    <property type="match status" value="1"/>
</dbReference>
<evidence type="ECO:0000256" key="1">
    <source>
        <dbReference type="SAM" id="Phobius"/>
    </source>
</evidence>
<evidence type="ECO:0000256" key="2">
    <source>
        <dbReference type="SAM" id="SignalP"/>
    </source>
</evidence>
<feature type="signal peptide" evidence="2">
    <location>
        <begin position="1"/>
        <end position="19"/>
    </location>
</feature>
<dbReference type="GO" id="GO:0005737">
    <property type="term" value="C:cytoplasm"/>
    <property type="evidence" value="ECO:0007669"/>
    <property type="project" value="TreeGrafter"/>
</dbReference>
<dbReference type="Proteomes" id="UP000294530">
    <property type="component" value="Unassembled WGS sequence"/>
</dbReference>
<dbReference type="PROSITE" id="PS50011">
    <property type="entry name" value="PROTEIN_KINASE_DOM"/>
    <property type="match status" value="1"/>
</dbReference>
<dbReference type="RefSeq" id="XP_067821384.1">
    <property type="nucleotide sequence ID" value="XM_067960770.1"/>
</dbReference>
<gene>
    <name evidence="4" type="ORF">CCR75_002673</name>
</gene>
<dbReference type="Gene3D" id="3.80.10.10">
    <property type="entry name" value="Ribonuclease Inhibitor"/>
    <property type="match status" value="1"/>
</dbReference>
<evidence type="ECO:0000313" key="5">
    <source>
        <dbReference type="Proteomes" id="UP000294530"/>
    </source>
</evidence>
<keyword evidence="1" id="KW-0472">Membrane</keyword>
<dbReference type="SUPFAM" id="SSF52058">
    <property type="entry name" value="L domain-like"/>
    <property type="match status" value="1"/>
</dbReference>
<dbReference type="InterPro" id="IPR011009">
    <property type="entry name" value="Kinase-like_dom_sf"/>
</dbReference>
<dbReference type="InterPro" id="IPR032675">
    <property type="entry name" value="LRR_dom_sf"/>
</dbReference>
<dbReference type="GeneID" id="94346441"/>
<dbReference type="InterPro" id="IPR000719">
    <property type="entry name" value="Prot_kinase_dom"/>
</dbReference>
<dbReference type="GO" id="GO:0004674">
    <property type="term" value="F:protein serine/threonine kinase activity"/>
    <property type="evidence" value="ECO:0007669"/>
    <property type="project" value="TreeGrafter"/>
</dbReference>
<dbReference type="KEGG" id="blac:94346441"/>
<dbReference type="Gene3D" id="1.10.510.10">
    <property type="entry name" value="Transferase(Phosphotransferase) domain 1"/>
    <property type="match status" value="1"/>
</dbReference>
<keyword evidence="2" id="KW-0732">Signal</keyword>
<dbReference type="GO" id="GO:0005524">
    <property type="term" value="F:ATP binding"/>
    <property type="evidence" value="ECO:0007669"/>
    <property type="project" value="InterPro"/>
</dbReference>
<dbReference type="SUPFAM" id="SSF56112">
    <property type="entry name" value="Protein kinase-like (PK-like)"/>
    <property type="match status" value="1"/>
</dbReference>
<sequence length="1069" mass="118521">MHPAYFVLLVALVDKSSFATIVNSVAPSAISCDRVVLGSQSADKWAVSCITESTVASSASFNPVSVKSFYVNNETSVLASSSNFELSSSFSEIDKLVSSSVTSFSLLAASGFQPDTPVSIVSTAFAQLSALQHLHIEGIPLADSGIHLVLPASIQKIDFRQNNFDQIPPFVFDLPEGLSTIDLRSNAIQIPTAISAHTKQLKVWLNDDILRVDTDMLEALNSLTQQKRGSIVGTSKPMESMAATTKHLGPALPTHEDEIKTIKKEDVMSGEPIAIIVIVIPAMLAVGVTLAFVLWKRRRALVHNSTGILNLPYPFGKSFRERSESSGHFTAIAGEHSQSQMSCEEGIQDTYQRDSCFIIAMPTNSEQSYKTTSSIVSSSYVDLESPQERRQTKSEDSIYVLTYERGDSDHSLELLGTHSSASITETHARTPSRNALRSALTSLITIDPDEAAPLLTVNAYDYILDSNTQVEESAFAFFVGCRLRNRSTEDAAPGSIPLQKLLLKFFIEEDADLAGRESYALRILENDKLSRTFAPRLFDDALGYELKVGCSQDTVNLSCCILVLEKTDCITLQAHMVLSLEPQQQYISRVVKALRALHSRRLVHGALDTDSFIVCSTDGFLKLWGLEYATRVGHKNLPLDMNLLKKSQAECMGPEIATFALKDTESSRATLSLDIWSLGVIILKIYASGRQLDEFQDCMSPHDVLDRLSTWYISDDSSNCCFFERSIVQFAPNKNIGDLLRQCFHRVAASRPSIDFILSHTFFQAKEREVSRATTVRSAVTSRMLSATVDESGISSLREPKSMLLPSMILKRKNNMKDIVSKKKQIKAVDDVTPEPLPPSLWLFLPPVELQVDLTKGSSFFSIEQWVVKLKRLQQQRAVELRFPLVFMCESCESGAAIPCSVATVTNVGVSVSSSLLSLVMPLVRETMLFLEARAILSNGLTVGEVSGLTGPQQWKELRTFYRALECMELATVNPVNEIELAPMELQLKSRDPSKAEKVLEKLTDENFSEDKREYVRNLLDAIVVNEDFVSGAERSSWAALRRCDIFFKNSSELSQTRWLCSHHAFHKR</sequence>
<reference evidence="4 5" key="1">
    <citation type="journal article" date="2021" name="Genome Biol.">
        <title>AFLAP: assembly-free linkage analysis pipeline using k-mers from genome sequencing data.</title>
        <authorList>
            <person name="Fletcher K."/>
            <person name="Zhang L."/>
            <person name="Gil J."/>
            <person name="Han R."/>
            <person name="Cavanaugh K."/>
            <person name="Michelmore R."/>
        </authorList>
    </citation>
    <scope>NUCLEOTIDE SEQUENCE [LARGE SCALE GENOMIC DNA]</scope>
    <source>
        <strain evidence="4 5">SF5</strain>
    </source>
</reference>
<evidence type="ECO:0000313" key="4">
    <source>
        <dbReference type="EMBL" id="TDH71885.1"/>
    </source>
</evidence>
<keyword evidence="5" id="KW-1185">Reference proteome</keyword>
<dbReference type="Pfam" id="PF00069">
    <property type="entry name" value="Pkinase"/>
    <property type="match status" value="1"/>
</dbReference>
<organism evidence="4 5">
    <name type="scientific">Bremia lactucae</name>
    <name type="common">Lettuce downy mildew</name>
    <dbReference type="NCBI Taxonomy" id="4779"/>
    <lineage>
        <taxon>Eukaryota</taxon>
        <taxon>Sar</taxon>
        <taxon>Stramenopiles</taxon>
        <taxon>Oomycota</taxon>
        <taxon>Peronosporomycetes</taxon>
        <taxon>Peronosporales</taxon>
        <taxon>Peronosporaceae</taxon>
        <taxon>Bremia</taxon>
    </lineage>
</organism>
<dbReference type="AlphaFoldDB" id="A0A976IHH5"/>
<evidence type="ECO:0000259" key="3">
    <source>
        <dbReference type="PROSITE" id="PS50011"/>
    </source>
</evidence>
<dbReference type="InterPro" id="IPR053235">
    <property type="entry name" value="Ser_Thr_kinase"/>
</dbReference>
<feature type="chain" id="PRO_5037110858" description="Protein kinase domain-containing protein" evidence="2">
    <location>
        <begin position="20"/>
        <end position="1069"/>
    </location>
</feature>
<dbReference type="OrthoDB" id="103029at2759"/>
<accession>A0A976IHH5</accession>